<dbReference type="AlphaFoldDB" id="A0A9J6DP52"/>
<comment type="caution">
    <text evidence="5">The sequence shown here is derived from an EMBL/GenBank/DDBJ whole genome shotgun (WGS) entry which is preliminary data.</text>
</comment>
<sequence length="586" mass="64566">MGGRPHQTRTSCLSSESGIPFFMVVGADRRLLVTKHHKLKSIRKMYSPLKSCMDATAPAFDARRNFGEYMVQHLRRHAGSKLINGTSHKAITYSIVAEQVGAVRAALCRLGLNAGDKILLLSANRMQLLPMLLGAACANVACVSESPGFSADVVADAMQTLSLACVCCEPDRIDEALEIKQRLPSIKYIIAMDEPKNKIDGAVDCVITWNELLQKGRAQNGTTSPPVEYREDTICYMTSTSGTTGRPKLVVHCHESLVALIQSNSHPMHMGLGPQDVSLSTTSLGHVYALYDGVCKAIAQGASAAFMETAESSAIFEAIYKHRVTALTTTPYTVRCLLDDDRRHSYDLQSLQYVTTATTCIGEDVVQAVIREFNLKTFIQLYGQSEIPLISAGLYNAPTNGKSIGCLAFGVEAMVRDTETRQPVGPWQREELVLRSPSLMRGYWGRLHEPITDEDGWYRTGDQCYYDNDGWLYLVARLSDFYCCRGSKFWPSEVEAVLFKCPGVHDCAVVGIPHPEAGEVAHALVVPEPRARALSAEHITQFVEANAPKGCHLEGGVTFVDKIPRNNLGKLVRRQLVQWILANREL</sequence>
<name>A0A9J6DP52_RHIMP</name>
<dbReference type="GO" id="GO:0003824">
    <property type="term" value="F:catalytic activity"/>
    <property type="evidence" value="ECO:0007669"/>
    <property type="project" value="UniProtKB-ARBA"/>
</dbReference>
<dbReference type="PANTHER" id="PTHR24096:SF426">
    <property type="match status" value="1"/>
</dbReference>
<keyword evidence="6" id="KW-1185">Reference proteome</keyword>
<dbReference type="Pfam" id="PF00501">
    <property type="entry name" value="AMP-binding"/>
    <property type="match status" value="1"/>
</dbReference>
<dbReference type="InterPro" id="IPR045851">
    <property type="entry name" value="AMP-bd_C_sf"/>
</dbReference>
<keyword evidence="2" id="KW-0576">Peroxisome</keyword>
<reference evidence="5" key="2">
    <citation type="submission" date="2021-09" db="EMBL/GenBank/DDBJ databases">
        <authorList>
            <person name="Jia N."/>
            <person name="Wang J."/>
            <person name="Shi W."/>
            <person name="Du L."/>
            <person name="Sun Y."/>
            <person name="Zhan W."/>
            <person name="Jiang J."/>
            <person name="Wang Q."/>
            <person name="Zhang B."/>
            <person name="Ji P."/>
            <person name="Sakyi L.B."/>
            <person name="Cui X."/>
            <person name="Yuan T."/>
            <person name="Jiang B."/>
            <person name="Yang W."/>
            <person name="Lam T.T.-Y."/>
            <person name="Chang Q."/>
            <person name="Ding S."/>
            <person name="Wang X."/>
            <person name="Zhu J."/>
            <person name="Ruan X."/>
            <person name="Zhao L."/>
            <person name="Wei J."/>
            <person name="Que T."/>
            <person name="Du C."/>
            <person name="Cheng J."/>
            <person name="Dai P."/>
            <person name="Han X."/>
            <person name="Huang E."/>
            <person name="Gao Y."/>
            <person name="Liu J."/>
            <person name="Shao H."/>
            <person name="Ye R."/>
            <person name="Li L."/>
            <person name="Wei W."/>
            <person name="Wang X."/>
            <person name="Wang C."/>
            <person name="Huo Q."/>
            <person name="Li W."/>
            <person name="Guo W."/>
            <person name="Chen H."/>
            <person name="Chen S."/>
            <person name="Zhou L."/>
            <person name="Zhou L."/>
            <person name="Ni X."/>
            <person name="Tian J."/>
            <person name="Zhou Y."/>
            <person name="Sheng Y."/>
            <person name="Liu T."/>
            <person name="Pan Y."/>
            <person name="Xia L."/>
            <person name="Li J."/>
            <person name="Zhao F."/>
            <person name="Cao W."/>
        </authorList>
    </citation>
    <scope>NUCLEOTIDE SEQUENCE</scope>
    <source>
        <strain evidence="5">Rmic-2018</strain>
        <tissue evidence="5">Larvae</tissue>
    </source>
</reference>
<dbReference type="SUPFAM" id="SSF56801">
    <property type="entry name" value="Acetyl-CoA synthetase-like"/>
    <property type="match status" value="1"/>
</dbReference>
<comment type="subcellular location">
    <subcellularLocation>
        <location evidence="1">Peroxisome</location>
    </subcellularLocation>
</comment>
<feature type="domain" description="AMP-dependent synthetase/ligase" evidence="3">
    <location>
        <begin position="86"/>
        <end position="444"/>
    </location>
</feature>
<dbReference type="VEuPathDB" id="VectorBase:LOC119172124"/>
<proteinExistence type="predicted"/>
<dbReference type="Proteomes" id="UP000821866">
    <property type="component" value="Chromosome 6"/>
</dbReference>
<dbReference type="InterPro" id="IPR000873">
    <property type="entry name" value="AMP-dep_synth/lig_dom"/>
</dbReference>
<dbReference type="Gene3D" id="3.30.300.30">
    <property type="match status" value="1"/>
</dbReference>
<dbReference type="PANTHER" id="PTHR24096">
    <property type="entry name" value="LONG-CHAIN-FATTY-ACID--COA LIGASE"/>
    <property type="match status" value="1"/>
</dbReference>
<evidence type="ECO:0000313" key="5">
    <source>
        <dbReference type="EMBL" id="KAH8023803.1"/>
    </source>
</evidence>
<feature type="domain" description="AMP-binding enzyme C-terminal" evidence="4">
    <location>
        <begin position="493"/>
        <end position="570"/>
    </location>
</feature>
<dbReference type="GO" id="GO:0005777">
    <property type="term" value="C:peroxisome"/>
    <property type="evidence" value="ECO:0007669"/>
    <property type="project" value="UniProtKB-SubCell"/>
</dbReference>
<evidence type="ECO:0000313" key="6">
    <source>
        <dbReference type="Proteomes" id="UP000821866"/>
    </source>
</evidence>
<evidence type="ECO:0000259" key="3">
    <source>
        <dbReference type="Pfam" id="PF00501"/>
    </source>
</evidence>
<accession>A0A9J6DP52</accession>
<dbReference type="Pfam" id="PF13193">
    <property type="entry name" value="AMP-binding_C"/>
    <property type="match status" value="1"/>
</dbReference>
<dbReference type="Gene3D" id="3.40.50.12780">
    <property type="entry name" value="N-terminal domain of ligase-like"/>
    <property type="match status" value="1"/>
</dbReference>
<evidence type="ECO:0000259" key="4">
    <source>
        <dbReference type="Pfam" id="PF13193"/>
    </source>
</evidence>
<organism evidence="5 6">
    <name type="scientific">Rhipicephalus microplus</name>
    <name type="common">Cattle tick</name>
    <name type="synonym">Boophilus microplus</name>
    <dbReference type="NCBI Taxonomy" id="6941"/>
    <lineage>
        <taxon>Eukaryota</taxon>
        <taxon>Metazoa</taxon>
        <taxon>Ecdysozoa</taxon>
        <taxon>Arthropoda</taxon>
        <taxon>Chelicerata</taxon>
        <taxon>Arachnida</taxon>
        <taxon>Acari</taxon>
        <taxon>Parasitiformes</taxon>
        <taxon>Ixodida</taxon>
        <taxon>Ixodoidea</taxon>
        <taxon>Ixodidae</taxon>
        <taxon>Rhipicephalinae</taxon>
        <taxon>Rhipicephalus</taxon>
        <taxon>Boophilus</taxon>
    </lineage>
</organism>
<dbReference type="EMBL" id="JABSTU010000008">
    <property type="protein sequence ID" value="KAH8023803.1"/>
    <property type="molecule type" value="Genomic_DNA"/>
</dbReference>
<evidence type="ECO:0000256" key="2">
    <source>
        <dbReference type="ARBA" id="ARBA00023140"/>
    </source>
</evidence>
<dbReference type="InterPro" id="IPR025110">
    <property type="entry name" value="AMP-bd_C"/>
</dbReference>
<dbReference type="InterPro" id="IPR042099">
    <property type="entry name" value="ANL_N_sf"/>
</dbReference>
<reference evidence="5" key="1">
    <citation type="journal article" date="2020" name="Cell">
        <title>Large-Scale Comparative Analyses of Tick Genomes Elucidate Their Genetic Diversity and Vector Capacities.</title>
        <authorList>
            <consortium name="Tick Genome and Microbiome Consortium (TIGMIC)"/>
            <person name="Jia N."/>
            <person name="Wang J."/>
            <person name="Shi W."/>
            <person name="Du L."/>
            <person name="Sun Y."/>
            <person name="Zhan W."/>
            <person name="Jiang J.F."/>
            <person name="Wang Q."/>
            <person name="Zhang B."/>
            <person name="Ji P."/>
            <person name="Bell-Sakyi L."/>
            <person name="Cui X.M."/>
            <person name="Yuan T.T."/>
            <person name="Jiang B.G."/>
            <person name="Yang W.F."/>
            <person name="Lam T.T."/>
            <person name="Chang Q.C."/>
            <person name="Ding S.J."/>
            <person name="Wang X.J."/>
            <person name="Zhu J.G."/>
            <person name="Ruan X.D."/>
            <person name="Zhao L."/>
            <person name="Wei J.T."/>
            <person name="Ye R.Z."/>
            <person name="Que T.C."/>
            <person name="Du C.H."/>
            <person name="Zhou Y.H."/>
            <person name="Cheng J.X."/>
            <person name="Dai P.F."/>
            <person name="Guo W.B."/>
            <person name="Han X.H."/>
            <person name="Huang E.J."/>
            <person name="Li L.F."/>
            <person name="Wei W."/>
            <person name="Gao Y.C."/>
            <person name="Liu J.Z."/>
            <person name="Shao H.Z."/>
            <person name="Wang X."/>
            <person name="Wang C.C."/>
            <person name="Yang T.C."/>
            <person name="Huo Q.B."/>
            <person name="Li W."/>
            <person name="Chen H.Y."/>
            <person name="Chen S.E."/>
            <person name="Zhou L.G."/>
            <person name="Ni X.B."/>
            <person name="Tian J.H."/>
            <person name="Sheng Y."/>
            <person name="Liu T."/>
            <person name="Pan Y.S."/>
            <person name="Xia L.Y."/>
            <person name="Li J."/>
            <person name="Zhao F."/>
            <person name="Cao W.C."/>
        </authorList>
    </citation>
    <scope>NUCLEOTIDE SEQUENCE</scope>
    <source>
        <strain evidence="5">Rmic-2018</strain>
    </source>
</reference>
<gene>
    <name evidence="5" type="ORF">HPB51_018022</name>
</gene>
<evidence type="ECO:0000256" key="1">
    <source>
        <dbReference type="ARBA" id="ARBA00004275"/>
    </source>
</evidence>
<protein>
    <submittedName>
        <fullName evidence="5">Uncharacterized protein</fullName>
    </submittedName>
</protein>